<reference evidence="1" key="2">
    <citation type="submission" date="2023-06" db="EMBL/GenBank/DDBJ databases">
        <authorList>
            <consortium name="Lawrence Berkeley National Laboratory"/>
            <person name="Haridas S."/>
            <person name="Hensen N."/>
            <person name="Bonometti L."/>
            <person name="Westerberg I."/>
            <person name="Brannstrom I.O."/>
            <person name="Guillou S."/>
            <person name="Cros-Aarteil S."/>
            <person name="Calhoun S."/>
            <person name="Kuo A."/>
            <person name="Mondo S."/>
            <person name="Pangilinan J."/>
            <person name="Riley R."/>
            <person name="Labutti K."/>
            <person name="Andreopoulos B."/>
            <person name="Lipzen A."/>
            <person name="Chen C."/>
            <person name="Yanf M."/>
            <person name="Daum C."/>
            <person name="Ng V."/>
            <person name="Clum A."/>
            <person name="Steindorff A."/>
            <person name="Ohm R."/>
            <person name="Martin F."/>
            <person name="Silar P."/>
            <person name="Natvig D."/>
            <person name="Lalanne C."/>
            <person name="Gautier V."/>
            <person name="Ament-Velasquez S.L."/>
            <person name="Kruys A."/>
            <person name="Hutchinson M.I."/>
            <person name="Powell A.J."/>
            <person name="Barry K."/>
            <person name="Miller A.N."/>
            <person name="Grigoriev I.V."/>
            <person name="Debuchy R."/>
            <person name="Gladieux P."/>
            <person name="Thoren M.H."/>
            <person name="Johannesson H."/>
        </authorList>
    </citation>
    <scope>NUCLEOTIDE SEQUENCE</scope>
    <source>
        <strain evidence="1">CBS 955.72</strain>
    </source>
</reference>
<evidence type="ECO:0000313" key="1">
    <source>
        <dbReference type="EMBL" id="KAK3357254.1"/>
    </source>
</evidence>
<comment type="caution">
    <text evidence="1">The sequence shown here is derived from an EMBL/GenBank/DDBJ whole genome shotgun (WGS) entry which is preliminary data.</text>
</comment>
<sequence>MRETIRQALYSPVCSFQPLAAAPAESVLGENHTTILASGGALCTRLAPTHVPLDCPWCSEATFGVLCGDSAAAAAQRVCSVSWAREEVGYLRKQSSTAGEPWGTHPADVRRVAVCAQGRFQRTIRELGATADPVESLRPCDAAGECVCAVAPLSWWCRSLMGTQRC</sequence>
<organism evidence="1 2">
    <name type="scientific">Lasiosphaeria hispida</name>
    <dbReference type="NCBI Taxonomy" id="260671"/>
    <lineage>
        <taxon>Eukaryota</taxon>
        <taxon>Fungi</taxon>
        <taxon>Dikarya</taxon>
        <taxon>Ascomycota</taxon>
        <taxon>Pezizomycotina</taxon>
        <taxon>Sordariomycetes</taxon>
        <taxon>Sordariomycetidae</taxon>
        <taxon>Sordariales</taxon>
        <taxon>Lasiosphaeriaceae</taxon>
        <taxon>Lasiosphaeria</taxon>
    </lineage>
</organism>
<proteinExistence type="predicted"/>
<reference evidence="1" key="1">
    <citation type="journal article" date="2023" name="Mol. Phylogenet. Evol.">
        <title>Genome-scale phylogeny and comparative genomics of the fungal order Sordariales.</title>
        <authorList>
            <person name="Hensen N."/>
            <person name="Bonometti L."/>
            <person name="Westerberg I."/>
            <person name="Brannstrom I.O."/>
            <person name="Guillou S."/>
            <person name="Cros-Aarteil S."/>
            <person name="Calhoun S."/>
            <person name="Haridas S."/>
            <person name="Kuo A."/>
            <person name="Mondo S."/>
            <person name="Pangilinan J."/>
            <person name="Riley R."/>
            <person name="LaButti K."/>
            <person name="Andreopoulos B."/>
            <person name="Lipzen A."/>
            <person name="Chen C."/>
            <person name="Yan M."/>
            <person name="Daum C."/>
            <person name="Ng V."/>
            <person name="Clum A."/>
            <person name="Steindorff A."/>
            <person name="Ohm R.A."/>
            <person name="Martin F."/>
            <person name="Silar P."/>
            <person name="Natvig D.O."/>
            <person name="Lalanne C."/>
            <person name="Gautier V."/>
            <person name="Ament-Velasquez S.L."/>
            <person name="Kruys A."/>
            <person name="Hutchinson M.I."/>
            <person name="Powell A.J."/>
            <person name="Barry K."/>
            <person name="Miller A.N."/>
            <person name="Grigoriev I.V."/>
            <person name="Debuchy R."/>
            <person name="Gladieux P."/>
            <person name="Hiltunen Thoren M."/>
            <person name="Johannesson H."/>
        </authorList>
    </citation>
    <scope>NUCLEOTIDE SEQUENCE</scope>
    <source>
        <strain evidence="1">CBS 955.72</strain>
    </source>
</reference>
<dbReference type="Proteomes" id="UP001275084">
    <property type="component" value="Unassembled WGS sequence"/>
</dbReference>
<gene>
    <name evidence="1" type="ORF">B0T25DRAFT_151739</name>
</gene>
<keyword evidence="2" id="KW-1185">Reference proteome</keyword>
<name>A0AAJ0MFZ7_9PEZI</name>
<dbReference type="EMBL" id="JAUIQD010000003">
    <property type="protein sequence ID" value="KAK3357254.1"/>
    <property type="molecule type" value="Genomic_DNA"/>
</dbReference>
<evidence type="ECO:0000313" key="2">
    <source>
        <dbReference type="Proteomes" id="UP001275084"/>
    </source>
</evidence>
<accession>A0AAJ0MFZ7</accession>
<protein>
    <submittedName>
        <fullName evidence="1">Uncharacterized protein</fullName>
    </submittedName>
</protein>
<dbReference type="AlphaFoldDB" id="A0AAJ0MFZ7"/>